<dbReference type="AlphaFoldDB" id="K8EYD3"/>
<evidence type="ECO:0000313" key="8">
    <source>
        <dbReference type="Proteomes" id="UP000198341"/>
    </source>
</evidence>
<dbReference type="Proteomes" id="UP000198341">
    <property type="component" value="Chromosome 8"/>
</dbReference>
<organism evidence="7 8">
    <name type="scientific">Bathycoccus prasinos</name>
    <dbReference type="NCBI Taxonomy" id="41875"/>
    <lineage>
        <taxon>Eukaryota</taxon>
        <taxon>Viridiplantae</taxon>
        <taxon>Chlorophyta</taxon>
        <taxon>Mamiellophyceae</taxon>
        <taxon>Mamiellales</taxon>
        <taxon>Bathycoccaceae</taxon>
        <taxon>Bathycoccus</taxon>
    </lineage>
</organism>
<keyword evidence="4" id="KW-0472">Membrane</keyword>
<dbReference type="RefSeq" id="XP_007511374.1">
    <property type="nucleotide sequence ID" value="XM_007511312.1"/>
</dbReference>
<gene>
    <name evidence="7" type="ORF">Bathy08g02420</name>
</gene>
<comment type="similarity">
    <text evidence="1">Belongs to the protein disulfide isomerase family.</text>
</comment>
<dbReference type="Gene3D" id="3.40.30.10">
    <property type="entry name" value="Glutaredoxin"/>
    <property type="match status" value="1"/>
</dbReference>
<dbReference type="InterPro" id="IPR036249">
    <property type="entry name" value="Thioredoxin-like_sf"/>
</dbReference>
<accession>K8EYD3</accession>
<evidence type="ECO:0000256" key="2">
    <source>
        <dbReference type="ARBA" id="ARBA00022729"/>
    </source>
</evidence>
<dbReference type="GO" id="GO:0003756">
    <property type="term" value="F:protein disulfide isomerase activity"/>
    <property type="evidence" value="ECO:0007669"/>
    <property type="project" value="TreeGrafter"/>
</dbReference>
<dbReference type="GeneID" id="19014221"/>
<feature type="region of interest" description="Disordered" evidence="3">
    <location>
        <begin position="263"/>
        <end position="297"/>
    </location>
</feature>
<keyword evidence="8" id="KW-1185">Reference proteome</keyword>
<evidence type="ECO:0000256" key="5">
    <source>
        <dbReference type="SAM" id="SignalP"/>
    </source>
</evidence>
<protein>
    <recommendedName>
        <fullName evidence="6">Thioredoxin domain-containing protein</fullName>
    </recommendedName>
</protein>
<dbReference type="PANTHER" id="PTHR45672">
    <property type="entry name" value="PROTEIN DISULFIDE-ISOMERASE C17H9.14C-RELATED"/>
    <property type="match status" value="1"/>
</dbReference>
<dbReference type="Pfam" id="PF00085">
    <property type="entry name" value="Thioredoxin"/>
    <property type="match status" value="1"/>
</dbReference>
<dbReference type="InterPro" id="IPR051063">
    <property type="entry name" value="PDI"/>
</dbReference>
<dbReference type="PROSITE" id="PS51352">
    <property type="entry name" value="THIOREDOXIN_2"/>
    <property type="match status" value="1"/>
</dbReference>
<dbReference type="GO" id="GO:0006457">
    <property type="term" value="P:protein folding"/>
    <property type="evidence" value="ECO:0007669"/>
    <property type="project" value="TreeGrafter"/>
</dbReference>
<feature type="transmembrane region" description="Helical" evidence="4">
    <location>
        <begin position="107"/>
        <end position="125"/>
    </location>
</feature>
<dbReference type="InterPro" id="IPR013766">
    <property type="entry name" value="Thioredoxin_domain"/>
</dbReference>
<name>K8EYD3_9CHLO</name>
<sequence>MFGMKKSLTFVGLLAITGANAGAVDLTEGDFDAQVFESGKGAFVKFYAPWGGTNQRSRGVTLQASRRRENWSIRSSLSKKKKSRRGEQRRACFCHFLVRRSFRILSYRYYLFIIIIIIIVTNRCGHCKALKPAWDKLGDEYDGSSTVLIGDVDCTVHQNLCQKYGVQGYPTLKYFTANPMGDAYNGGRDYEELSKFAKESLGPSCGVEHMDLCDAEQKKSLETKMALSDSELDKLIEDSDAKLKQADEDLEALLKGLQQQYEDGKKAKEDAQAALSPELAQLRSVKRSRENGAKQEL</sequence>
<dbReference type="EMBL" id="FO082271">
    <property type="protein sequence ID" value="CCO17495.1"/>
    <property type="molecule type" value="Genomic_DNA"/>
</dbReference>
<evidence type="ECO:0000256" key="4">
    <source>
        <dbReference type="SAM" id="Phobius"/>
    </source>
</evidence>
<dbReference type="PANTHER" id="PTHR45672:SF3">
    <property type="entry name" value="THIOREDOXIN DOMAIN-CONTAINING PROTEIN 5"/>
    <property type="match status" value="1"/>
</dbReference>
<keyword evidence="4" id="KW-0812">Transmembrane</keyword>
<evidence type="ECO:0000259" key="6">
    <source>
        <dbReference type="PROSITE" id="PS51352"/>
    </source>
</evidence>
<evidence type="ECO:0000256" key="3">
    <source>
        <dbReference type="SAM" id="MobiDB-lite"/>
    </source>
</evidence>
<proteinExistence type="inferred from homology"/>
<feature type="signal peptide" evidence="5">
    <location>
        <begin position="1"/>
        <end position="21"/>
    </location>
</feature>
<dbReference type="eggNOG" id="KOG0191">
    <property type="taxonomic scope" value="Eukaryota"/>
</dbReference>
<keyword evidence="4" id="KW-1133">Transmembrane helix</keyword>
<dbReference type="CDD" id="cd02961">
    <property type="entry name" value="PDI_a_family"/>
    <property type="match status" value="1"/>
</dbReference>
<evidence type="ECO:0000256" key="1">
    <source>
        <dbReference type="ARBA" id="ARBA00006347"/>
    </source>
</evidence>
<evidence type="ECO:0000313" key="7">
    <source>
        <dbReference type="EMBL" id="CCO17495.1"/>
    </source>
</evidence>
<dbReference type="GO" id="GO:0005783">
    <property type="term" value="C:endoplasmic reticulum"/>
    <property type="evidence" value="ECO:0007669"/>
    <property type="project" value="TreeGrafter"/>
</dbReference>
<dbReference type="KEGG" id="bpg:Bathy08g02420"/>
<dbReference type="SUPFAM" id="SSF52833">
    <property type="entry name" value="Thioredoxin-like"/>
    <property type="match status" value="2"/>
</dbReference>
<feature type="chain" id="PRO_5003917466" description="Thioredoxin domain-containing protein" evidence="5">
    <location>
        <begin position="22"/>
        <end position="297"/>
    </location>
</feature>
<keyword evidence="2 5" id="KW-0732">Signal</keyword>
<reference evidence="7 8" key="1">
    <citation type="submission" date="2011-10" db="EMBL/GenBank/DDBJ databases">
        <authorList>
            <person name="Genoscope - CEA"/>
        </authorList>
    </citation>
    <scope>NUCLEOTIDE SEQUENCE [LARGE SCALE GENOMIC DNA]</scope>
    <source>
        <strain evidence="7 8">RCC 1105</strain>
    </source>
</reference>
<dbReference type="OrthoDB" id="496762at2759"/>
<feature type="compositionally biased region" description="Basic and acidic residues" evidence="3">
    <location>
        <begin position="287"/>
        <end position="297"/>
    </location>
</feature>
<dbReference type="STRING" id="41875.K8EYD3"/>
<feature type="domain" description="Thioredoxin" evidence="6">
    <location>
        <begin position="62"/>
        <end position="202"/>
    </location>
</feature>